<gene>
    <name evidence="3" type="ORF">N0V84_007337</name>
</gene>
<dbReference type="PANTHER" id="PTHR10622">
    <property type="entry name" value="HET DOMAIN-CONTAINING PROTEIN"/>
    <property type="match status" value="1"/>
</dbReference>
<evidence type="ECO:0000259" key="2">
    <source>
        <dbReference type="Pfam" id="PF06985"/>
    </source>
</evidence>
<dbReference type="InterPro" id="IPR010730">
    <property type="entry name" value="HET"/>
</dbReference>
<name>A0A9W9BNG6_9HYPO</name>
<keyword evidence="4" id="KW-1185">Reference proteome</keyword>
<dbReference type="Pfam" id="PF06985">
    <property type="entry name" value="HET"/>
    <property type="match status" value="1"/>
</dbReference>
<organism evidence="3 4">
    <name type="scientific">Fusarium piperis</name>
    <dbReference type="NCBI Taxonomy" id="1435070"/>
    <lineage>
        <taxon>Eukaryota</taxon>
        <taxon>Fungi</taxon>
        <taxon>Dikarya</taxon>
        <taxon>Ascomycota</taxon>
        <taxon>Pezizomycotina</taxon>
        <taxon>Sordariomycetes</taxon>
        <taxon>Hypocreomycetidae</taxon>
        <taxon>Hypocreales</taxon>
        <taxon>Nectriaceae</taxon>
        <taxon>Fusarium</taxon>
        <taxon>Fusarium solani species complex</taxon>
    </lineage>
</organism>
<dbReference type="OrthoDB" id="674604at2759"/>
<reference evidence="3" key="1">
    <citation type="submission" date="2022-10" db="EMBL/GenBank/DDBJ databases">
        <title>Tapping the CABI collections for fungal endophytes: first genome assemblies for Collariella, Neodidymelliopsis, Ascochyta clinopodiicola, Didymella pomorum, Didymosphaeria variabile, Neocosmospora piperis and Neocucurbitaria cava.</title>
        <authorList>
            <person name="Hill R."/>
        </authorList>
    </citation>
    <scope>NUCLEOTIDE SEQUENCE</scope>
    <source>
        <strain evidence="3">IMI 366586</strain>
    </source>
</reference>
<dbReference type="EMBL" id="JAPEUR010000160">
    <property type="protein sequence ID" value="KAJ4317431.1"/>
    <property type="molecule type" value="Genomic_DNA"/>
</dbReference>
<feature type="region of interest" description="Disordered" evidence="1">
    <location>
        <begin position="243"/>
        <end position="264"/>
    </location>
</feature>
<protein>
    <recommendedName>
        <fullName evidence="2">Heterokaryon incompatibility domain-containing protein</fullName>
    </recommendedName>
</protein>
<comment type="caution">
    <text evidence="3">The sequence shown here is derived from an EMBL/GenBank/DDBJ whole genome shotgun (WGS) entry which is preliminary data.</text>
</comment>
<dbReference type="AlphaFoldDB" id="A0A9W9BNG6"/>
<proteinExistence type="predicted"/>
<sequence>MRLLEVNSRTLEDFTDETLVSYAILSHRWEDDEVSFQDLTHGTAPQRKGYQKIDNLCLLAKREGFSYVWIDTCCIDKSSSSELSEAINSMYRWYQQADTCYAYLSDCSYEAVSRPGSTEFQESQWSTRGWTLQELIAPAEVVFLSAEWREFGTRRRLCAQISNIKKIDERVLRKPELLDCYCAAKKLSWAATRKTTRLEDQAYSLMGLFDVNMPLLYGEGNKAFLRLQMEILRIQRPKSLCMDRKPRERPIQSERTGRETLTLA</sequence>
<feature type="compositionally biased region" description="Basic and acidic residues" evidence="1">
    <location>
        <begin position="243"/>
        <end position="258"/>
    </location>
</feature>
<evidence type="ECO:0000256" key="1">
    <source>
        <dbReference type="SAM" id="MobiDB-lite"/>
    </source>
</evidence>
<evidence type="ECO:0000313" key="4">
    <source>
        <dbReference type="Proteomes" id="UP001140502"/>
    </source>
</evidence>
<feature type="domain" description="Heterokaryon incompatibility" evidence="2">
    <location>
        <begin position="22"/>
        <end position="108"/>
    </location>
</feature>
<accession>A0A9W9BNG6</accession>
<dbReference type="Proteomes" id="UP001140502">
    <property type="component" value="Unassembled WGS sequence"/>
</dbReference>
<evidence type="ECO:0000313" key="3">
    <source>
        <dbReference type="EMBL" id="KAJ4317431.1"/>
    </source>
</evidence>
<dbReference type="PANTHER" id="PTHR10622:SF10">
    <property type="entry name" value="HET DOMAIN-CONTAINING PROTEIN"/>
    <property type="match status" value="1"/>
</dbReference>